<keyword evidence="2 5" id="KW-0285">Flavoprotein</keyword>
<comment type="function">
    <text evidence="5">Flavin prenyltransferase that catalyzes the synthesis of the prenylated FMN cofactor (prenyl-FMN) for 4-hydroxy-3-polyprenylbenzoic acid decarboxylase UbiD. The prenyltransferase is metal-independent and links a dimethylallyl moiety from dimethylallyl monophosphate (DMAP) to the flavin N5 and C6 atoms of FMN.</text>
</comment>
<evidence type="ECO:0000259" key="6">
    <source>
        <dbReference type="Pfam" id="PF02441"/>
    </source>
</evidence>
<dbReference type="InterPro" id="IPR004507">
    <property type="entry name" value="UbiX-like"/>
</dbReference>
<dbReference type="NCBIfam" id="TIGR00421">
    <property type="entry name" value="ubiX_pad"/>
    <property type="match status" value="1"/>
</dbReference>
<feature type="binding site" evidence="5">
    <location>
        <begin position="92"/>
        <end position="95"/>
    </location>
    <ligand>
        <name>FMN</name>
        <dbReference type="ChEBI" id="CHEBI:58210"/>
    </ligand>
</feature>
<keyword evidence="3 5" id="KW-0288">FMN</keyword>
<dbReference type="InterPro" id="IPR036551">
    <property type="entry name" value="Flavin_trans-like"/>
</dbReference>
<protein>
    <recommendedName>
        <fullName evidence="5">Flavin prenyltransferase UbiX</fullName>
        <ecNumber evidence="5">2.5.1.129</ecNumber>
    </recommendedName>
</protein>
<dbReference type="RefSeq" id="WP_157328718.1">
    <property type="nucleotide sequence ID" value="NZ_JANADL010000027.1"/>
</dbReference>
<sequence>MSERHGVIVGISGASGAAIGVRIVERLAENPRCAVHLVISPAAERTLTEEVGAGALPRLHTLAFRDHNPSDIGASIASGSFPVSGMIVAPCSIRTLSAIAFGHLDNLLVRAADVQLKERRRLVLLVRESPLHLGHLRAMLQATEIGAIIAPPLPAFYLKPQSTAEIVDQIACRAINLLGLPDISAPALRWQGRAAASPDDR</sequence>
<comment type="catalytic activity">
    <reaction evidence="5">
        <text>dimethylallyl phosphate + FMNH2 = prenylated FMNH2 + phosphate</text>
        <dbReference type="Rhea" id="RHEA:37743"/>
        <dbReference type="ChEBI" id="CHEBI:43474"/>
        <dbReference type="ChEBI" id="CHEBI:57618"/>
        <dbReference type="ChEBI" id="CHEBI:87467"/>
        <dbReference type="ChEBI" id="CHEBI:88052"/>
        <dbReference type="EC" id="2.5.1.129"/>
    </reaction>
</comment>
<comment type="similarity">
    <text evidence="5">Belongs to the UbiX/PAD1 family.</text>
</comment>
<accession>A0A844T8F3</accession>
<organism evidence="7 8">
    <name type="scientific">Bradyrhizobium cajani</name>
    <dbReference type="NCBI Taxonomy" id="1928661"/>
    <lineage>
        <taxon>Bacteria</taxon>
        <taxon>Pseudomonadati</taxon>
        <taxon>Pseudomonadota</taxon>
        <taxon>Alphaproteobacteria</taxon>
        <taxon>Hyphomicrobiales</taxon>
        <taxon>Nitrobacteraceae</taxon>
        <taxon>Bradyrhizobium</taxon>
    </lineage>
</organism>
<dbReference type="EMBL" id="WQNE01000003">
    <property type="protein sequence ID" value="MVT72709.1"/>
    <property type="molecule type" value="Genomic_DNA"/>
</dbReference>
<feature type="binding site" evidence="5">
    <location>
        <position position="127"/>
    </location>
    <ligand>
        <name>FMN</name>
        <dbReference type="ChEBI" id="CHEBI:58210"/>
    </ligand>
</feature>
<evidence type="ECO:0000313" key="8">
    <source>
        <dbReference type="Proteomes" id="UP000449969"/>
    </source>
</evidence>
<keyword evidence="8" id="KW-1185">Reference proteome</keyword>
<evidence type="ECO:0000313" key="7">
    <source>
        <dbReference type="EMBL" id="MVT72709.1"/>
    </source>
</evidence>
<dbReference type="OrthoDB" id="9781577at2"/>
<dbReference type="Pfam" id="PF02441">
    <property type="entry name" value="Flavoprotein"/>
    <property type="match status" value="1"/>
</dbReference>
<feature type="domain" description="Flavoprotein" evidence="6">
    <location>
        <begin position="7"/>
        <end position="169"/>
    </location>
</feature>
<comment type="caution">
    <text evidence="7">The sequence shown here is derived from an EMBL/GenBank/DDBJ whole genome shotgun (WGS) entry which is preliminary data.</text>
</comment>
<feature type="binding site" evidence="5">
    <location>
        <position position="173"/>
    </location>
    <ligand>
        <name>dimethylallyl phosphate</name>
        <dbReference type="ChEBI" id="CHEBI:88052"/>
    </ligand>
</feature>
<evidence type="ECO:0000256" key="3">
    <source>
        <dbReference type="ARBA" id="ARBA00022643"/>
    </source>
</evidence>
<proteinExistence type="inferred from homology"/>
<dbReference type="AlphaFoldDB" id="A0A844T8F3"/>
<feature type="binding site" evidence="5">
    <location>
        <position position="40"/>
    </location>
    <ligand>
        <name>FMN</name>
        <dbReference type="ChEBI" id="CHEBI:58210"/>
    </ligand>
</feature>
<dbReference type="EC" id="2.5.1.129" evidence="5"/>
<keyword evidence="4 5" id="KW-0808">Transferase</keyword>
<evidence type="ECO:0000256" key="1">
    <source>
        <dbReference type="ARBA" id="ARBA00022602"/>
    </source>
</evidence>
<dbReference type="SUPFAM" id="SSF52507">
    <property type="entry name" value="Homo-oligomeric flavin-containing Cys decarboxylases, HFCD"/>
    <property type="match status" value="1"/>
</dbReference>
<feature type="binding site" evidence="5">
    <location>
        <begin position="13"/>
        <end position="15"/>
    </location>
    <ligand>
        <name>FMN</name>
        <dbReference type="ChEBI" id="CHEBI:58210"/>
    </ligand>
</feature>
<name>A0A844T8F3_9BRAD</name>
<comment type="caution">
    <text evidence="5">Lacks conserved residue(s) required for the propagation of feature annotation.</text>
</comment>
<feature type="binding site" evidence="5">
    <location>
        <position position="157"/>
    </location>
    <ligand>
        <name>dimethylallyl phosphate</name>
        <dbReference type="ChEBI" id="CHEBI:88052"/>
    </ligand>
</feature>
<dbReference type="NCBIfam" id="NF004685">
    <property type="entry name" value="PRK06029.1"/>
    <property type="match status" value="1"/>
</dbReference>
<dbReference type="GO" id="GO:0106141">
    <property type="term" value="F:flavin prenyltransferase activity"/>
    <property type="evidence" value="ECO:0007669"/>
    <property type="project" value="UniProtKB-EC"/>
</dbReference>
<evidence type="ECO:0000256" key="2">
    <source>
        <dbReference type="ARBA" id="ARBA00022630"/>
    </source>
</evidence>
<reference evidence="7 8" key="1">
    <citation type="submission" date="2019-12" db="EMBL/GenBank/DDBJ databases">
        <title>Draft genome sequences Bradyrhizobium cajani AMBPC1010, Bradyrhizobium pachyrhizi AMBPC1040 and Bradyrhizobium yuanmingense ALSPC3051, three plant growth promoting strains isolated from nodules of Cajanus cajan L. in Dominican Republic.</title>
        <authorList>
            <person name="Flores-Felix J.D."/>
            <person name="Araujo J."/>
            <person name="Diaz-Alcantara C."/>
            <person name="Gonzalez-Andres F."/>
            <person name="Velazquez E."/>
        </authorList>
    </citation>
    <scope>NUCLEOTIDE SEQUENCE [LARGE SCALE GENOMIC DNA]</scope>
    <source>
        <strain evidence="7 8">1010</strain>
    </source>
</reference>
<gene>
    <name evidence="5" type="primary">ubiX</name>
    <name evidence="7" type="ORF">GPL20_06230</name>
</gene>
<dbReference type="Gene3D" id="3.40.50.1950">
    <property type="entry name" value="Flavin prenyltransferase-like"/>
    <property type="match status" value="1"/>
</dbReference>
<keyword evidence="1 5" id="KW-0637">Prenyltransferase</keyword>
<dbReference type="Proteomes" id="UP000449969">
    <property type="component" value="Unassembled WGS sequence"/>
</dbReference>
<dbReference type="InterPro" id="IPR003382">
    <property type="entry name" value="Flavoprotein"/>
</dbReference>
<evidence type="ECO:0000256" key="4">
    <source>
        <dbReference type="ARBA" id="ARBA00022679"/>
    </source>
</evidence>
<dbReference type="HAMAP" id="MF_01984">
    <property type="entry name" value="ubiX_pad"/>
    <property type="match status" value="1"/>
</dbReference>
<evidence type="ECO:0000256" key="5">
    <source>
        <dbReference type="HAMAP-Rule" id="MF_01984"/>
    </source>
</evidence>